<proteinExistence type="predicted"/>
<dbReference type="AlphaFoldDB" id="A0AAD5S519"/>
<evidence type="ECO:0000313" key="4">
    <source>
        <dbReference type="EMBL" id="KAJ3046456.1"/>
    </source>
</evidence>
<sequence>MRPPDQDLNPNIQYFLKHRSNVRLVRPPRSTDPHKFIPLFVVHMDSHPEPGAKTFGVVFETYEIKLSDNNGSIPLDRRCSLGVYHATGGSRRDQYELGEILETDGKAKSERVKGAVLLVPGFASNKEIFDLGGGRGRSGSSFVETIARAGYDTYCIDLRGTAQAKTMGSTSAASLREYVEHDIPDAIQAIKAIGGHRKVYLIGHSMGGALSCAAAGLWANDIAGVVHLAGLYEWGMPIAHAIEKAYEHYAPEPVKSLLRTVRKYGKDPLRAVLSPIADYCSDAIGPPIPAEHLSLDQLKQGLPYDLSDVLRIKDPYSEMERFIGVRRSYVKAHLSRAIRATMRLPLPFRELIGMVLLAKRIVPRPIEKWILDRSSASLWVKDALEDPYGLIAASLENPSWGVSLSMIRLGLENLCKFLERFATVPFYFKELINHWIFVTQTTAGC</sequence>
<dbReference type="InterPro" id="IPR000073">
    <property type="entry name" value="AB_hydrolase_1"/>
</dbReference>
<dbReference type="Gene3D" id="3.40.50.1820">
    <property type="entry name" value="alpha/beta hydrolase"/>
    <property type="match status" value="1"/>
</dbReference>
<comment type="caution">
    <text evidence="4">The sequence shown here is derived from an EMBL/GenBank/DDBJ whole genome shotgun (WGS) entry which is preliminary data.</text>
</comment>
<dbReference type="InterPro" id="IPR029058">
    <property type="entry name" value="AB_hydrolase_fold"/>
</dbReference>
<dbReference type="PANTHER" id="PTHR11005">
    <property type="entry name" value="LYSOSOMAL ACID LIPASE-RELATED"/>
    <property type="match status" value="1"/>
</dbReference>
<keyword evidence="1" id="KW-0442">Lipid degradation</keyword>
<evidence type="ECO:0000313" key="5">
    <source>
        <dbReference type="Proteomes" id="UP001212841"/>
    </source>
</evidence>
<evidence type="ECO:0000256" key="2">
    <source>
        <dbReference type="ARBA" id="ARBA00023098"/>
    </source>
</evidence>
<evidence type="ECO:0000256" key="1">
    <source>
        <dbReference type="ARBA" id="ARBA00022963"/>
    </source>
</evidence>
<accession>A0AAD5S519</accession>
<evidence type="ECO:0000259" key="3">
    <source>
        <dbReference type="Pfam" id="PF00561"/>
    </source>
</evidence>
<name>A0AAD5S519_9FUNG</name>
<keyword evidence="5" id="KW-1185">Reference proteome</keyword>
<dbReference type="SUPFAM" id="SSF53474">
    <property type="entry name" value="alpha/beta-Hydrolases"/>
    <property type="match status" value="1"/>
</dbReference>
<feature type="domain" description="AB hydrolase-1" evidence="3">
    <location>
        <begin position="115"/>
        <end position="262"/>
    </location>
</feature>
<protein>
    <recommendedName>
        <fullName evidence="3">AB hydrolase-1 domain-containing protein</fullName>
    </recommendedName>
</protein>
<dbReference type="Pfam" id="PF00561">
    <property type="entry name" value="Abhydrolase_1"/>
    <property type="match status" value="1"/>
</dbReference>
<dbReference type="EMBL" id="JADGJD010001164">
    <property type="protein sequence ID" value="KAJ3046456.1"/>
    <property type="molecule type" value="Genomic_DNA"/>
</dbReference>
<keyword evidence="2" id="KW-0443">Lipid metabolism</keyword>
<reference evidence="4" key="1">
    <citation type="submission" date="2020-05" db="EMBL/GenBank/DDBJ databases">
        <title>Phylogenomic resolution of chytrid fungi.</title>
        <authorList>
            <person name="Stajich J.E."/>
            <person name="Amses K."/>
            <person name="Simmons R."/>
            <person name="Seto K."/>
            <person name="Myers J."/>
            <person name="Bonds A."/>
            <person name="Quandt C.A."/>
            <person name="Barry K."/>
            <person name="Liu P."/>
            <person name="Grigoriev I."/>
            <person name="Longcore J.E."/>
            <person name="James T.Y."/>
        </authorList>
    </citation>
    <scope>NUCLEOTIDE SEQUENCE</scope>
    <source>
        <strain evidence="4">JEL0318</strain>
    </source>
</reference>
<gene>
    <name evidence="4" type="ORF">HK097_000847</name>
</gene>
<organism evidence="4 5">
    <name type="scientific">Rhizophlyctis rosea</name>
    <dbReference type="NCBI Taxonomy" id="64517"/>
    <lineage>
        <taxon>Eukaryota</taxon>
        <taxon>Fungi</taxon>
        <taxon>Fungi incertae sedis</taxon>
        <taxon>Chytridiomycota</taxon>
        <taxon>Chytridiomycota incertae sedis</taxon>
        <taxon>Chytridiomycetes</taxon>
        <taxon>Rhizophlyctidales</taxon>
        <taxon>Rhizophlyctidaceae</taxon>
        <taxon>Rhizophlyctis</taxon>
    </lineage>
</organism>
<dbReference type="GO" id="GO:0016042">
    <property type="term" value="P:lipid catabolic process"/>
    <property type="evidence" value="ECO:0007669"/>
    <property type="project" value="UniProtKB-KW"/>
</dbReference>
<dbReference type="Proteomes" id="UP001212841">
    <property type="component" value="Unassembled WGS sequence"/>
</dbReference>